<dbReference type="SUPFAM" id="SSF46579">
    <property type="entry name" value="Prefoldin"/>
    <property type="match status" value="1"/>
</dbReference>
<dbReference type="PANTHER" id="PTHR15111">
    <property type="entry name" value="RNA POLYMERASE II SUBUNIT 5-MEDIATING PROTEIN NNX3"/>
    <property type="match status" value="1"/>
</dbReference>
<feature type="region of interest" description="Disordered" evidence="19">
    <location>
        <begin position="405"/>
        <end position="434"/>
    </location>
</feature>
<evidence type="ECO:0000256" key="2">
    <source>
        <dbReference type="ARBA" id="ARBA00004173"/>
    </source>
</evidence>
<evidence type="ECO:0000256" key="4">
    <source>
        <dbReference type="ARBA" id="ARBA00004496"/>
    </source>
</evidence>
<evidence type="ECO:0000256" key="5">
    <source>
        <dbReference type="ARBA" id="ARBA00022490"/>
    </source>
</evidence>
<keyword evidence="6" id="KW-0678">Repressor</keyword>
<sequence>MDPKHLTRLKEEQQIAIDETDAKLEQLLQFKKDYVALHDRLKTLPDKLSHDIMVPFGKLAFMPGKIVHTNEILVLLGDNWFVERSAKQAAEIADRRIKELENKLGDLESQRKLLEPRLNFTSDLQAELLGAAGVNEIVEKYDEEKEKLWDEKHRENVKRHKEELRRNKESQNSSDKREVSDAQNSEGNLWSRLDELERLENERGELNSRLSEDEMEGDESTSCKPPEQRVSWADIRSEESYKPVEHIDSEQSSEEGDDEEDDEEVDERPLIKKITFSHTPTPAILPHQVFTEGATGIQSPADIYKLFSPKPILKKTSVDANLHAGETDSSSECGASVDKHGMSPSVKFDMQLLHGNLNEKPLPEGKKSSTAGSYQESFTSAGAKKAFTGVVLEKLLEKPDTLTLDASSAKHQTQEEAPKRISKFKAGRMMQNST</sequence>
<dbReference type="GO" id="GO:0003714">
    <property type="term" value="F:transcription corepressor activity"/>
    <property type="evidence" value="ECO:0007669"/>
    <property type="project" value="TreeGrafter"/>
</dbReference>
<dbReference type="GO" id="GO:0019212">
    <property type="term" value="F:phosphatase inhibitor activity"/>
    <property type="evidence" value="ECO:0007669"/>
    <property type="project" value="TreeGrafter"/>
</dbReference>
<dbReference type="InterPro" id="IPR004127">
    <property type="entry name" value="Prefoldin_subunit_alpha"/>
</dbReference>
<dbReference type="GO" id="GO:0000122">
    <property type="term" value="P:negative regulation of transcription by RNA polymerase II"/>
    <property type="evidence" value="ECO:0007669"/>
    <property type="project" value="TreeGrafter"/>
</dbReference>
<keyword evidence="5" id="KW-0963">Cytoplasm</keyword>
<dbReference type="CDD" id="cd23159">
    <property type="entry name" value="Prefoldin_URI1"/>
    <property type="match status" value="1"/>
</dbReference>
<evidence type="ECO:0000256" key="11">
    <source>
        <dbReference type="ARBA" id="ARBA00023242"/>
    </source>
</evidence>
<feature type="compositionally biased region" description="Basic and acidic residues" evidence="19">
    <location>
        <begin position="156"/>
        <end position="180"/>
    </location>
</feature>
<keyword evidence="8" id="KW-0805">Transcription regulation</keyword>
<dbReference type="PANTHER" id="PTHR15111:SF0">
    <property type="entry name" value="UNCONVENTIONAL PREFOLDIN RPB5 INTERACTOR 1"/>
    <property type="match status" value="1"/>
</dbReference>
<keyword evidence="10" id="KW-0804">Transcription</keyword>
<feature type="region of interest" description="Disordered" evidence="19">
    <location>
        <begin position="156"/>
        <end position="191"/>
    </location>
</feature>
<dbReference type="Gene3D" id="1.10.287.370">
    <property type="match status" value="1"/>
</dbReference>
<dbReference type="GO" id="GO:0030425">
    <property type="term" value="C:dendrite"/>
    <property type="evidence" value="ECO:0007669"/>
    <property type="project" value="UniProtKB-SubCell"/>
</dbReference>
<evidence type="ECO:0000256" key="3">
    <source>
        <dbReference type="ARBA" id="ARBA00004279"/>
    </source>
</evidence>
<comment type="similarity">
    <text evidence="13">Belongs to the RNA polymerase II subunit 5-mediating protein family.</text>
</comment>
<proteinExistence type="inferred from homology"/>
<comment type="subcellular location">
    <subcellularLocation>
        <location evidence="3">Cell projection</location>
        <location evidence="3">Dendrite</location>
    </subcellularLocation>
    <subcellularLocation>
        <location evidence="4">Cytoplasm</location>
    </subcellularLocation>
    <subcellularLocation>
        <location evidence="2">Mitochondrion</location>
    </subcellularLocation>
    <subcellularLocation>
        <location evidence="1">Nucleus</location>
    </subcellularLocation>
</comment>
<dbReference type="GO" id="GO:0005634">
    <property type="term" value="C:nucleus"/>
    <property type="evidence" value="ECO:0007669"/>
    <property type="project" value="UniProtKB-SubCell"/>
</dbReference>
<reference evidence="20 21" key="1">
    <citation type="submission" date="2024-04" db="EMBL/GenBank/DDBJ databases">
        <authorList>
            <consortium name="Genoscope - CEA"/>
            <person name="William W."/>
        </authorList>
    </citation>
    <scope>NUCLEOTIDE SEQUENCE [LARGE SCALE GENOMIC DNA]</scope>
</reference>
<dbReference type="AlphaFoldDB" id="A0AAV2I2J5"/>
<evidence type="ECO:0000256" key="17">
    <source>
        <dbReference type="ARBA" id="ARBA00082683"/>
    </source>
</evidence>
<keyword evidence="21" id="KW-1185">Reference proteome</keyword>
<evidence type="ECO:0000256" key="9">
    <source>
        <dbReference type="ARBA" id="ARBA00023128"/>
    </source>
</evidence>
<evidence type="ECO:0000256" key="16">
    <source>
        <dbReference type="ARBA" id="ARBA00078910"/>
    </source>
</evidence>
<evidence type="ECO:0000256" key="8">
    <source>
        <dbReference type="ARBA" id="ARBA00023015"/>
    </source>
</evidence>
<name>A0AAV2I2J5_LYMST</name>
<protein>
    <recommendedName>
        <fullName evidence="17">Protein phosphatase 1 regulatory subunit 19</fullName>
    </recommendedName>
    <alternativeName>
        <fullName evidence="16">RNA polymerase II subunit 5-mediating protein</fullName>
    </alternativeName>
</protein>
<keyword evidence="18" id="KW-0175">Coiled coil</keyword>
<comment type="subunit">
    <text evidence="15">Homodimer. Component of the PAQosome complex which is responsible for the biogenesis of several protein complexes and which consists of R2TP complex members RUVBL1, RUVBL2, RPAP3 and PIH1D1, URI complex members PFDN2, PFDN6, PDRG1, UXT and URI1 as well as ASDURF, POLR2E and DNAAF10/WDR92. Interacts with POLR2E/RPB5, RUVBL2 and RUVBL1. Interacts with PFDN2, PFDN4 and STAP1; the interactions are phosphorylation-dependent and occur in a growth-dependent manner in the mitochondrion. Interacts with UXT. Interacts with PPP1CC; the interaction is phosphorylation-dependent and occurs in a growth factor-dependent manner. Interacts (via the middle C-terminal region) with GTF2F1 and GTF2F2. Interacts with DMAP1. Interacts with TSC1 and TSC2. Interacts with PRPF8 and EFTUD2 in a ZNHIT2-dependent manner.</text>
</comment>
<keyword evidence="9" id="KW-0496">Mitochondrion</keyword>
<keyword evidence="11" id="KW-0539">Nucleus</keyword>
<evidence type="ECO:0000256" key="14">
    <source>
        <dbReference type="ARBA" id="ARBA00053952"/>
    </source>
</evidence>
<comment type="caution">
    <text evidence="20">The sequence shown here is derived from an EMBL/GenBank/DDBJ whole genome shotgun (WGS) entry which is preliminary data.</text>
</comment>
<gene>
    <name evidence="20" type="ORF">GSLYS_00013827001</name>
</gene>
<dbReference type="EMBL" id="CAXITT010000370">
    <property type="protein sequence ID" value="CAL1540094.1"/>
    <property type="molecule type" value="Genomic_DNA"/>
</dbReference>
<evidence type="ECO:0000256" key="19">
    <source>
        <dbReference type="SAM" id="MobiDB-lite"/>
    </source>
</evidence>
<feature type="coiled-coil region" evidence="18">
    <location>
        <begin position="83"/>
        <end position="117"/>
    </location>
</feature>
<evidence type="ECO:0000256" key="6">
    <source>
        <dbReference type="ARBA" id="ARBA00022491"/>
    </source>
</evidence>
<keyword evidence="7" id="KW-0597">Phosphoprotein</keyword>
<evidence type="ECO:0000256" key="7">
    <source>
        <dbReference type="ARBA" id="ARBA00022553"/>
    </source>
</evidence>
<accession>A0AAV2I2J5</accession>
<dbReference type="GO" id="GO:0003682">
    <property type="term" value="F:chromatin binding"/>
    <property type="evidence" value="ECO:0007669"/>
    <property type="project" value="TreeGrafter"/>
</dbReference>
<evidence type="ECO:0000256" key="15">
    <source>
        <dbReference type="ARBA" id="ARBA00064379"/>
    </source>
</evidence>
<dbReference type="InterPro" id="IPR052255">
    <property type="entry name" value="RNA_pol_II_subunit5-mediator"/>
</dbReference>
<dbReference type="FunFam" id="1.10.287.370:FF:000008">
    <property type="entry name" value="unconventional prefoldin RPB5 interactor 1"/>
    <property type="match status" value="1"/>
</dbReference>
<dbReference type="GO" id="GO:0005739">
    <property type="term" value="C:mitochondrion"/>
    <property type="evidence" value="ECO:0007669"/>
    <property type="project" value="UniProtKB-SubCell"/>
</dbReference>
<organism evidence="20 21">
    <name type="scientific">Lymnaea stagnalis</name>
    <name type="common">Great pond snail</name>
    <name type="synonym">Helix stagnalis</name>
    <dbReference type="NCBI Taxonomy" id="6523"/>
    <lineage>
        <taxon>Eukaryota</taxon>
        <taxon>Metazoa</taxon>
        <taxon>Spiralia</taxon>
        <taxon>Lophotrochozoa</taxon>
        <taxon>Mollusca</taxon>
        <taxon>Gastropoda</taxon>
        <taxon>Heterobranchia</taxon>
        <taxon>Euthyneura</taxon>
        <taxon>Panpulmonata</taxon>
        <taxon>Hygrophila</taxon>
        <taxon>Lymnaeoidea</taxon>
        <taxon>Lymnaeidae</taxon>
        <taxon>Lymnaea</taxon>
    </lineage>
</organism>
<dbReference type="Pfam" id="PF02996">
    <property type="entry name" value="Prefoldin"/>
    <property type="match status" value="1"/>
</dbReference>
<evidence type="ECO:0000313" key="21">
    <source>
        <dbReference type="Proteomes" id="UP001497497"/>
    </source>
</evidence>
<feature type="compositionally biased region" description="Acidic residues" evidence="19">
    <location>
        <begin position="251"/>
        <end position="266"/>
    </location>
</feature>
<evidence type="ECO:0000313" key="20">
    <source>
        <dbReference type="EMBL" id="CAL1540094.1"/>
    </source>
</evidence>
<feature type="compositionally biased region" description="Basic and acidic residues" evidence="19">
    <location>
        <begin position="235"/>
        <end position="249"/>
    </location>
</feature>
<feature type="region of interest" description="Disordered" evidence="19">
    <location>
        <begin position="205"/>
        <end position="268"/>
    </location>
</feature>
<comment type="function">
    <text evidence="14">Plays a central role in maintaining S6K1 signaling and BAD phosphorylation under normal growth conditions thereby protecting cells from potential deleterious effects of sustained S6K1 signaling. The URI1-PPP1CC complex acts as a central component of a negative feedback mechanism that counteracts excessive S6K1 survival signaling to BAD in response to growth factors. Mediates inhibition of PPP1CC phosphatase activity in mitochondria. Coordinates the regulation of nutrient-sensitive gene expression availability in a mTOR-dependent manner. Seems to be a scaffolding protein able to assemble a prefoldin-like complex that contains PFDs and proteins with roles in transcription and ubiquitination.</text>
</comment>
<evidence type="ECO:0000256" key="13">
    <source>
        <dbReference type="ARBA" id="ARBA00038295"/>
    </source>
</evidence>
<dbReference type="Proteomes" id="UP001497497">
    <property type="component" value="Unassembled WGS sequence"/>
</dbReference>
<dbReference type="InterPro" id="IPR009053">
    <property type="entry name" value="Prefoldin"/>
</dbReference>
<evidence type="ECO:0000256" key="1">
    <source>
        <dbReference type="ARBA" id="ARBA00004123"/>
    </source>
</evidence>
<evidence type="ECO:0000256" key="18">
    <source>
        <dbReference type="SAM" id="Coils"/>
    </source>
</evidence>
<evidence type="ECO:0000256" key="10">
    <source>
        <dbReference type="ARBA" id="ARBA00023163"/>
    </source>
</evidence>
<keyword evidence="12" id="KW-0966">Cell projection</keyword>
<evidence type="ECO:0000256" key="12">
    <source>
        <dbReference type="ARBA" id="ARBA00023273"/>
    </source>
</evidence>